<sequence>KRVYYFAMEQTKKLKASTEFSLSDESSASSTSSISPAKMVEVKKEPFSSFKKADRERGEKRKIEEKRSYCSPRRAYRGAASISISRRRRRFSSPASPSSFLFSHAAYGSWSLVPRVTLKTTSDYVINSSDSHCCFSDLCVPYRGSSSTSFLRSEIQLLLSLPSLHPSSFAGDPLHLMPEHRPQLTSSPLLDPERLESKSSLLDALFKVPETTTPDPDYHCRLSPSSIPTGPSLDGPPCLSGESCASLPVCLAGRPDDSGELNVSTYDARCFSVDKTPFDSGKNQYGSVDYGSPPTQATTTTPHIVVMLFTLRLEMVSTISDESFASGPRLLPGPIKPFVRLQPRCRTSFNTAETLQGSNHLLDFGLFAESSVEKFSFKVTTPPKIGFRFDMFLVNCRSVSVIYCVRVWIRLIFSLLCHCCVSITLRRLKHRRFFTEVTSHPFPHFRYYCARVWMRQIFTLLCLRCASITIRRLKHRRFFTDSVLQSPSFSLIARATVQECGFASSDCYNNIAASPLHYAVSSIDGSSQCDPFLGAAIVYGGSQTSCYQNPLVGFFNVDFDFFAFFRMQALGLQVKLLYGSLLSLATSILRYVLIVSVYLFTVEDHSDRERIRRDKLNEQFLELGNALDPNRPKSDKASILIDTLQTLKDLMTQVDRLKAEHVTLSQESRELIQEKSELKEEKTSLKSDIDILNAQYQHKIRTMVPWIPHYTYPVPLVAITQGPVSTLPFPLYDTRNPAPLPSPCSTFMPCSAEQKDDAGLELELKIHASSSGQEDVYGKEKKGNLTNTASSSNSYSSSQAVSDGVM</sequence>
<feature type="domain" description="BHLH" evidence="8">
    <location>
        <begin position="600"/>
        <end position="650"/>
    </location>
</feature>
<dbReference type="Pfam" id="PF23177">
    <property type="entry name" value="bHLH_IRO3"/>
    <property type="match status" value="1"/>
</dbReference>
<dbReference type="PANTHER" id="PTHR47001:SF1">
    <property type="entry name" value="TRANSCRIPTION FACTOR BHLH11"/>
    <property type="match status" value="1"/>
</dbReference>
<proteinExistence type="predicted"/>
<dbReference type="PANTHER" id="PTHR47001">
    <property type="entry name" value="TRANSCRIPTION FACTOR BHLH121"/>
    <property type="match status" value="1"/>
</dbReference>
<protein>
    <recommendedName>
        <fullName evidence="8">BHLH domain-containing protein</fullName>
    </recommendedName>
</protein>
<reference evidence="9 10" key="1">
    <citation type="submission" date="2021-05" db="EMBL/GenBank/DDBJ databases">
        <title>Genome Assembly of Synthetic Allotetraploid Brassica napus Reveals Homoeologous Exchanges between Subgenomes.</title>
        <authorList>
            <person name="Davis J.T."/>
        </authorList>
    </citation>
    <scope>NUCLEOTIDE SEQUENCE [LARGE SCALE GENOMIC DNA]</scope>
    <source>
        <strain evidence="10">cv. Da-Ae</strain>
        <tissue evidence="9">Seedling</tissue>
    </source>
</reference>
<evidence type="ECO:0000256" key="2">
    <source>
        <dbReference type="ARBA" id="ARBA00023015"/>
    </source>
</evidence>
<evidence type="ECO:0000256" key="7">
    <source>
        <dbReference type="SAM" id="MobiDB-lite"/>
    </source>
</evidence>
<keyword evidence="2" id="KW-0805">Transcription regulation</keyword>
<accession>A0ABQ8E3I0</accession>
<comment type="caution">
    <text evidence="9">The sequence shown here is derived from an EMBL/GenBank/DDBJ whole genome shotgun (WGS) entry which is preliminary data.</text>
</comment>
<feature type="compositionally biased region" description="Low complexity" evidence="7">
    <location>
        <begin position="17"/>
        <end position="35"/>
    </location>
</feature>
<dbReference type="EMBL" id="JAGKQM010000003">
    <property type="protein sequence ID" value="KAH0936170.1"/>
    <property type="molecule type" value="Genomic_DNA"/>
</dbReference>
<organism evidence="9 10">
    <name type="scientific">Brassica napus</name>
    <name type="common">Rape</name>
    <dbReference type="NCBI Taxonomy" id="3708"/>
    <lineage>
        <taxon>Eukaryota</taxon>
        <taxon>Viridiplantae</taxon>
        <taxon>Streptophyta</taxon>
        <taxon>Embryophyta</taxon>
        <taxon>Tracheophyta</taxon>
        <taxon>Spermatophyta</taxon>
        <taxon>Magnoliopsida</taxon>
        <taxon>eudicotyledons</taxon>
        <taxon>Gunneridae</taxon>
        <taxon>Pentapetalae</taxon>
        <taxon>rosids</taxon>
        <taxon>malvids</taxon>
        <taxon>Brassicales</taxon>
        <taxon>Brassicaceae</taxon>
        <taxon>Brassiceae</taxon>
        <taxon>Brassica</taxon>
    </lineage>
</organism>
<evidence type="ECO:0000256" key="4">
    <source>
        <dbReference type="ARBA" id="ARBA00023163"/>
    </source>
</evidence>
<keyword evidence="5" id="KW-0539">Nucleus</keyword>
<comment type="subcellular location">
    <subcellularLocation>
        <location evidence="1">Nucleus</location>
    </subcellularLocation>
</comment>
<feature type="coiled-coil region" evidence="6">
    <location>
        <begin position="640"/>
        <end position="695"/>
    </location>
</feature>
<evidence type="ECO:0000259" key="8">
    <source>
        <dbReference type="PROSITE" id="PS50888"/>
    </source>
</evidence>
<dbReference type="Proteomes" id="UP000824890">
    <property type="component" value="Unassembled WGS sequence"/>
</dbReference>
<feature type="compositionally biased region" description="Basic and acidic residues" evidence="7">
    <location>
        <begin position="40"/>
        <end position="58"/>
    </location>
</feature>
<evidence type="ECO:0000256" key="1">
    <source>
        <dbReference type="ARBA" id="ARBA00004123"/>
    </source>
</evidence>
<evidence type="ECO:0000256" key="6">
    <source>
        <dbReference type="SAM" id="Coils"/>
    </source>
</evidence>
<feature type="compositionally biased region" description="Low complexity" evidence="7">
    <location>
        <begin position="790"/>
        <end position="806"/>
    </location>
</feature>
<dbReference type="SUPFAM" id="SSF47459">
    <property type="entry name" value="HLH, helix-loop-helix DNA-binding domain"/>
    <property type="match status" value="1"/>
</dbReference>
<gene>
    <name evidence="9" type="ORF">HID58_013287</name>
</gene>
<evidence type="ECO:0000256" key="3">
    <source>
        <dbReference type="ARBA" id="ARBA00023125"/>
    </source>
</evidence>
<name>A0ABQ8E3I0_BRANA</name>
<dbReference type="InterPro" id="IPR036638">
    <property type="entry name" value="HLH_DNA-bd_sf"/>
</dbReference>
<dbReference type="SMART" id="SM00353">
    <property type="entry name" value="HLH"/>
    <property type="match status" value="1"/>
</dbReference>
<keyword evidence="3" id="KW-0238">DNA-binding</keyword>
<evidence type="ECO:0000256" key="5">
    <source>
        <dbReference type="ARBA" id="ARBA00023242"/>
    </source>
</evidence>
<evidence type="ECO:0000313" key="9">
    <source>
        <dbReference type="EMBL" id="KAH0936170.1"/>
    </source>
</evidence>
<dbReference type="InterPro" id="IPR044579">
    <property type="entry name" value="bHLH11/121"/>
</dbReference>
<dbReference type="InterPro" id="IPR011598">
    <property type="entry name" value="bHLH_dom"/>
</dbReference>
<dbReference type="CDD" id="cd11446">
    <property type="entry name" value="bHLH_AtILR3_like"/>
    <property type="match status" value="1"/>
</dbReference>
<feature type="region of interest" description="Disordered" evidence="7">
    <location>
        <begin position="770"/>
        <end position="806"/>
    </location>
</feature>
<feature type="non-terminal residue" evidence="9">
    <location>
        <position position="1"/>
    </location>
</feature>
<evidence type="ECO:0000313" key="10">
    <source>
        <dbReference type="Proteomes" id="UP000824890"/>
    </source>
</evidence>
<keyword evidence="4" id="KW-0804">Transcription</keyword>
<dbReference type="Gene3D" id="4.10.280.10">
    <property type="entry name" value="Helix-loop-helix DNA-binding domain"/>
    <property type="match status" value="1"/>
</dbReference>
<keyword evidence="10" id="KW-1185">Reference proteome</keyword>
<feature type="region of interest" description="Disordered" evidence="7">
    <location>
        <begin position="16"/>
        <end position="58"/>
    </location>
</feature>
<dbReference type="InterPro" id="IPR057075">
    <property type="entry name" value="bHLH_IRO3"/>
</dbReference>
<keyword evidence="6" id="KW-0175">Coiled coil</keyword>
<dbReference type="PROSITE" id="PS50888">
    <property type="entry name" value="BHLH"/>
    <property type="match status" value="1"/>
</dbReference>